<protein>
    <submittedName>
        <fullName evidence="2">Uncharacterized protein</fullName>
    </submittedName>
</protein>
<name>A0A9P9X6R7_9PEZI</name>
<dbReference type="EMBL" id="SDAQ01000094">
    <property type="protein sequence ID" value="KAI3539978.1"/>
    <property type="molecule type" value="Genomic_DNA"/>
</dbReference>
<gene>
    <name evidence="2" type="ORF">CABS02_11232</name>
</gene>
<accession>A0A9P9X6R7</accession>
<organism evidence="2 3">
    <name type="scientific">Colletotrichum abscissum</name>
    <dbReference type="NCBI Taxonomy" id="1671311"/>
    <lineage>
        <taxon>Eukaryota</taxon>
        <taxon>Fungi</taxon>
        <taxon>Dikarya</taxon>
        <taxon>Ascomycota</taxon>
        <taxon>Pezizomycotina</taxon>
        <taxon>Sordariomycetes</taxon>
        <taxon>Hypocreomycetidae</taxon>
        <taxon>Glomerellales</taxon>
        <taxon>Glomerellaceae</taxon>
        <taxon>Colletotrichum</taxon>
        <taxon>Colletotrichum acutatum species complex</taxon>
    </lineage>
</organism>
<reference evidence="2" key="1">
    <citation type="submission" date="2019-01" db="EMBL/GenBank/DDBJ databases">
        <title>Colletotrichum abscissum LGMF1257.</title>
        <authorList>
            <person name="Baroncelli R."/>
        </authorList>
    </citation>
    <scope>NUCLEOTIDE SEQUENCE</scope>
    <source>
        <strain evidence="2">Ca142</strain>
    </source>
</reference>
<keyword evidence="3" id="KW-1185">Reference proteome</keyword>
<feature type="compositionally biased region" description="Basic and acidic residues" evidence="1">
    <location>
        <begin position="41"/>
        <end position="54"/>
    </location>
</feature>
<comment type="caution">
    <text evidence="2">The sequence shown here is derived from an EMBL/GenBank/DDBJ whole genome shotgun (WGS) entry which is preliminary data.</text>
</comment>
<dbReference type="AlphaFoldDB" id="A0A9P9X6R7"/>
<proteinExistence type="predicted"/>
<sequence>MPKGMYFVRMDTRDQRAQRELGEEGSVDVVQVGSDEVGPTGKEERWAQRREQHQHGNTCHQHLSDRPAGADEILATASSRP</sequence>
<evidence type="ECO:0000256" key="1">
    <source>
        <dbReference type="SAM" id="MobiDB-lite"/>
    </source>
</evidence>
<dbReference type="Proteomes" id="UP001056436">
    <property type="component" value="Unassembled WGS sequence"/>
</dbReference>
<feature type="region of interest" description="Disordered" evidence="1">
    <location>
        <begin position="16"/>
        <end position="81"/>
    </location>
</feature>
<evidence type="ECO:0000313" key="3">
    <source>
        <dbReference type="Proteomes" id="UP001056436"/>
    </source>
</evidence>
<evidence type="ECO:0000313" key="2">
    <source>
        <dbReference type="EMBL" id="KAI3539978.1"/>
    </source>
</evidence>